<evidence type="ECO:0000313" key="1">
    <source>
        <dbReference type="EMBL" id="CUU92497.1"/>
    </source>
</evidence>
<proteinExistence type="predicted"/>
<evidence type="ECO:0000313" key="2">
    <source>
        <dbReference type="Proteomes" id="UP000052245"/>
    </source>
</evidence>
<dbReference type="InterPro" id="IPR016181">
    <property type="entry name" value="Acyl_CoA_acyltransferase"/>
</dbReference>
<dbReference type="Proteomes" id="UP000052245">
    <property type="component" value="Unassembled WGS sequence"/>
</dbReference>
<dbReference type="SUPFAM" id="SSF55729">
    <property type="entry name" value="Acyl-CoA N-acyltransferases (Nat)"/>
    <property type="match status" value="1"/>
</dbReference>
<dbReference type="EMBL" id="FAVC01000012">
    <property type="protein sequence ID" value="CUU92497.1"/>
    <property type="molecule type" value="Genomic_DNA"/>
</dbReference>
<gene>
    <name evidence="1" type="ORF">ERS739223_01994</name>
</gene>
<dbReference type="RefSeq" id="WP_059434804.1">
    <property type="nucleotide sequence ID" value="NZ_FAUY01000008.1"/>
</dbReference>
<dbReference type="AlphaFoldDB" id="A0A9W5AWY1"/>
<accession>A0A9W5AWY1</accession>
<protein>
    <recommendedName>
        <fullName evidence="3">GNAT family N-acetyltransferase</fullName>
    </recommendedName>
</protein>
<reference evidence="1 2" key="1">
    <citation type="submission" date="2015-11" db="EMBL/GenBank/DDBJ databases">
        <authorList>
            <consortium name="Pathogen Informatics"/>
        </authorList>
    </citation>
    <scope>NUCLEOTIDE SEQUENCE [LARGE SCALE GENOMIC DNA]</scope>
    <source>
        <strain evidence="1 2">007A-0283</strain>
    </source>
</reference>
<evidence type="ECO:0008006" key="3">
    <source>
        <dbReference type="Google" id="ProtNLM"/>
    </source>
</evidence>
<dbReference type="Pfam" id="PF13527">
    <property type="entry name" value="Acetyltransf_9"/>
    <property type="match status" value="1"/>
</dbReference>
<dbReference type="Gene3D" id="3.40.630.30">
    <property type="match status" value="1"/>
</dbReference>
<comment type="caution">
    <text evidence="1">The sequence shown here is derived from an EMBL/GenBank/DDBJ whole genome shotgun (WGS) entry which is preliminary data.</text>
</comment>
<organism evidence="1 2">
    <name type="scientific">Campylobacter hyointestinalis subsp. hyointestinalis</name>
    <dbReference type="NCBI Taxonomy" id="91352"/>
    <lineage>
        <taxon>Bacteria</taxon>
        <taxon>Pseudomonadati</taxon>
        <taxon>Campylobacterota</taxon>
        <taxon>Epsilonproteobacteria</taxon>
        <taxon>Campylobacterales</taxon>
        <taxon>Campylobacteraceae</taxon>
        <taxon>Campylobacter</taxon>
    </lineage>
</organism>
<name>A0A9W5AWY1_CAMHY</name>
<sequence>MEFRKILVNNKDELLTHKNNIFDLFRSCFYRNIDDKLWNWAYMDNPNGEPIVSLFYDNNKLVGHYAVIPTNFIYKNKTLKAVLSMATMVDAAYRKYGIFVEQASFVYEKAFDLNYKFIYGFPNQKAAPGLKKRLGWTIENLYVASFDYDELQKIDKKTYLNTIFFDTQNKENLNWRLNKPNQNYFKKIIILLKSLMVLWI</sequence>